<organism evidence="10 11">
    <name type="scientific">Candidula unifasciata</name>
    <dbReference type="NCBI Taxonomy" id="100452"/>
    <lineage>
        <taxon>Eukaryota</taxon>
        <taxon>Metazoa</taxon>
        <taxon>Spiralia</taxon>
        <taxon>Lophotrochozoa</taxon>
        <taxon>Mollusca</taxon>
        <taxon>Gastropoda</taxon>
        <taxon>Heterobranchia</taxon>
        <taxon>Euthyneura</taxon>
        <taxon>Panpulmonata</taxon>
        <taxon>Eupulmonata</taxon>
        <taxon>Stylommatophora</taxon>
        <taxon>Helicina</taxon>
        <taxon>Helicoidea</taxon>
        <taxon>Geomitridae</taxon>
        <taxon>Candidula</taxon>
    </lineage>
</organism>
<name>A0A8S3YQL8_9EUPU</name>
<reference evidence="10" key="1">
    <citation type="submission" date="2021-04" db="EMBL/GenBank/DDBJ databases">
        <authorList>
            <consortium name="Molecular Ecology Group"/>
        </authorList>
    </citation>
    <scope>NUCLEOTIDE SEQUENCE</scope>
</reference>
<dbReference type="PANTHER" id="PTHR10306">
    <property type="entry name" value="SYNAPTOPHYSIN"/>
    <property type="match status" value="1"/>
</dbReference>
<feature type="domain" description="MARVEL" evidence="9">
    <location>
        <begin position="1"/>
        <end position="198"/>
    </location>
</feature>
<feature type="non-terminal residue" evidence="10">
    <location>
        <position position="1"/>
    </location>
</feature>
<dbReference type="InterPro" id="IPR001285">
    <property type="entry name" value="Synaptophysin/porin"/>
</dbReference>
<keyword evidence="11" id="KW-1185">Reference proteome</keyword>
<comment type="caution">
    <text evidence="10">The sequence shown here is derived from an EMBL/GenBank/DDBJ whole genome shotgun (WGS) entry which is preliminary data.</text>
</comment>
<dbReference type="PANTHER" id="PTHR10306:SF17">
    <property type="entry name" value="MARVEL DOMAIN-CONTAINING PROTEIN"/>
    <property type="match status" value="1"/>
</dbReference>
<dbReference type="Pfam" id="PF01284">
    <property type="entry name" value="MARVEL"/>
    <property type="match status" value="1"/>
</dbReference>
<evidence type="ECO:0000256" key="7">
    <source>
        <dbReference type="PROSITE-ProRule" id="PRU00581"/>
    </source>
</evidence>
<comment type="subcellular location">
    <subcellularLocation>
        <location evidence="1">Membrane</location>
        <topology evidence="1">Multi-pass membrane protein</topology>
    </subcellularLocation>
</comment>
<dbReference type="PRINTS" id="PR00220">
    <property type="entry name" value="SYNAPTOPHYSN"/>
</dbReference>
<evidence type="ECO:0000256" key="3">
    <source>
        <dbReference type="ARBA" id="ARBA00022692"/>
    </source>
</evidence>
<dbReference type="Proteomes" id="UP000678393">
    <property type="component" value="Unassembled WGS sequence"/>
</dbReference>
<dbReference type="InterPro" id="IPR008253">
    <property type="entry name" value="Marvel"/>
</dbReference>
<protein>
    <recommendedName>
        <fullName evidence="9">MARVEL domain-containing protein</fullName>
    </recommendedName>
</protein>
<dbReference type="PROSITE" id="PS51225">
    <property type="entry name" value="MARVEL"/>
    <property type="match status" value="1"/>
</dbReference>
<proteinExistence type="inferred from homology"/>
<evidence type="ECO:0000256" key="8">
    <source>
        <dbReference type="SAM" id="Phobius"/>
    </source>
</evidence>
<dbReference type="OrthoDB" id="10006326at2759"/>
<evidence type="ECO:0000256" key="1">
    <source>
        <dbReference type="ARBA" id="ARBA00004141"/>
    </source>
</evidence>
<evidence type="ECO:0000313" key="10">
    <source>
        <dbReference type="EMBL" id="CAG5117220.1"/>
    </source>
</evidence>
<evidence type="ECO:0000259" key="9">
    <source>
        <dbReference type="PROSITE" id="PS51225"/>
    </source>
</evidence>
<keyword evidence="4 8" id="KW-1133">Transmembrane helix</keyword>
<dbReference type="EMBL" id="CAJHNH020000369">
    <property type="protein sequence ID" value="CAG5117220.1"/>
    <property type="molecule type" value="Genomic_DNA"/>
</dbReference>
<feature type="transmembrane region" description="Helical" evidence="8">
    <location>
        <begin position="73"/>
        <end position="95"/>
    </location>
</feature>
<gene>
    <name evidence="10" type="ORF">CUNI_LOCUS2778</name>
</gene>
<evidence type="ECO:0000256" key="2">
    <source>
        <dbReference type="ARBA" id="ARBA00006476"/>
    </source>
</evidence>
<evidence type="ECO:0000313" key="11">
    <source>
        <dbReference type="Proteomes" id="UP000678393"/>
    </source>
</evidence>
<comment type="similarity">
    <text evidence="2">Belongs to the synaptophysin/synaptobrevin family.</text>
</comment>
<keyword evidence="5 7" id="KW-0472">Membrane</keyword>
<keyword evidence="6" id="KW-0325">Glycoprotein</keyword>
<feature type="transmembrane region" description="Helical" evidence="8">
    <location>
        <begin position="174"/>
        <end position="194"/>
    </location>
</feature>
<sequence length="221" mass="24262">VLSIFAFATTTSHSTSTKFSAHCINRTQPVTFSYSYPYDLTKVCFSQPVCGAGTKNATDSFCLLAGAQSAAQFYVFVGVIVFLYCLTSLVFYIVFDTLYRRYSRIVVADFIISIVLTVLWVISSSAWAAGVADVKTYTDPAEGGIIGPTSKVTDCQKPGSCTVDHLGNFASLNVSVIFGFLNFLVWLGNLWFLYKETPWFKVQAKPPMQPGAVSETDPQRV</sequence>
<keyword evidence="3 7" id="KW-0812">Transmembrane</keyword>
<evidence type="ECO:0000256" key="4">
    <source>
        <dbReference type="ARBA" id="ARBA00022989"/>
    </source>
</evidence>
<dbReference type="AlphaFoldDB" id="A0A8S3YQL8"/>
<accession>A0A8S3YQL8</accession>
<feature type="transmembrane region" description="Helical" evidence="8">
    <location>
        <begin position="107"/>
        <end position="129"/>
    </location>
</feature>
<evidence type="ECO:0000256" key="5">
    <source>
        <dbReference type="ARBA" id="ARBA00023136"/>
    </source>
</evidence>
<evidence type="ECO:0000256" key="6">
    <source>
        <dbReference type="ARBA" id="ARBA00023180"/>
    </source>
</evidence>
<dbReference type="GO" id="GO:0030672">
    <property type="term" value="C:synaptic vesicle membrane"/>
    <property type="evidence" value="ECO:0007669"/>
    <property type="project" value="TreeGrafter"/>
</dbReference>